<dbReference type="InterPro" id="IPR019810">
    <property type="entry name" value="Citrate_synthase_AS"/>
</dbReference>
<evidence type="ECO:0000256" key="10">
    <source>
        <dbReference type="RuleBase" id="RU003406"/>
    </source>
</evidence>
<dbReference type="RefSeq" id="WP_002869285.1">
    <property type="nucleotide sequence ID" value="NC_008787.1"/>
</dbReference>
<dbReference type="PROSITE" id="PS00480">
    <property type="entry name" value="CITRATE_SYNTHASE"/>
    <property type="match status" value="1"/>
</dbReference>
<dbReference type="PIRSF" id="PIRSF001369">
    <property type="entry name" value="Citrate_synth"/>
    <property type="match status" value="1"/>
</dbReference>
<evidence type="ECO:0000256" key="4">
    <source>
        <dbReference type="ARBA" id="ARBA00022679"/>
    </source>
</evidence>
<accession>A0A0H3PI81</accession>
<dbReference type="PRINTS" id="PR00143">
    <property type="entry name" value="CITRTSNTHASE"/>
</dbReference>
<dbReference type="GO" id="GO:0005737">
    <property type="term" value="C:cytoplasm"/>
    <property type="evidence" value="ECO:0007669"/>
    <property type="project" value="InterPro"/>
</dbReference>
<dbReference type="AlphaFoldDB" id="A0A0H3PI81"/>
<feature type="active site" evidence="8">
    <location>
        <position position="307"/>
    </location>
</feature>
<dbReference type="InterPro" id="IPR036969">
    <property type="entry name" value="Citrate_synthase_sf"/>
</dbReference>
<evidence type="ECO:0000256" key="3">
    <source>
        <dbReference type="ARBA" id="ARBA00022532"/>
    </source>
</evidence>
<dbReference type="GO" id="GO:0006099">
    <property type="term" value="P:tricarboxylic acid cycle"/>
    <property type="evidence" value="ECO:0007669"/>
    <property type="project" value="UniProtKB-UniRule"/>
</dbReference>
<dbReference type="CDD" id="cd06114">
    <property type="entry name" value="EcCS_like"/>
    <property type="match status" value="1"/>
</dbReference>
<dbReference type="InterPro" id="IPR002020">
    <property type="entry name" value="Citrate_synthase"/>
</dbReference>
<comment type="similarity">
    <text evidence="2 7 10">Belongs to the citrate synthase family.</text>
</comment>
<dbReference type="KEGG" id="cjj:CJJ81176_1675"/>
<dbReference type="PANTHER" id="PTHR42871">
    <property type="entry name" value="CITRATE SYNTHASE"/>
    <property type="match status" value="1"/>
</dbReference>
<name>A0A0H3PI81_CAMJJ</name>
<evidence type="ECO:0000256" key="1">
    <source>
        <dbReference type="ARBA" id="ARBA00004751"/>
    </source>
</evidence>
<dbReference type="eggNOG" id="COG0372">
    <property type="taxonomic scope" value="Bacteria"/>
</dbReference>
<dbReference type="Pfam" id="PF00285">
    <property type="entry name" value="Citrate_synt"/>
    <property type="match status" value="1"/>
</dbReference>
<keyword evidence="4 7" id="KW-0808">Transferase</keyword>
<dbReference type="InterPro" id="IPR016143">
    <property type="entry name" value="Citrate_synth-like_sm_a-sub"/>
</dbReference>
<dbReference type="GO" id="GO:0036440">
    <property type="term" value="F:citrate synthase activity"/>
    <property type="evidence" value="ECO:0007669"/>
    <property type="project" value="UniProtKB-EC"/>
</dbReference>
<keyword evidence="3 9" id="KW-0816">Tricarboxylic acid cycle</keyword>
<dbReference type="Proteomes" id="UP000000646">
    <property type="component" value="Chromosome"/>
</dbReference>
<evidence type="ECO:0000256" key="5">
    <source>
        <dbReference type="ARBA" id="ARBA00049288"/>
    </source>
</evidence>
<evidence type="ECO:0000313" key="11">
    <source>
        <dbReference type="EMBL" id="EAQ72717.1"/>
    </source>
</evidence>
<dbReference type="NCBIfam" id="NF004126">
    <property type="entry name" value="PRK05614.1"/>
    <property type="match status" value="1"/>
</dbReference>
<dbReference type="EMBL" id="CP000538">
    <property type="protein sequence ID" value="EAQ72717.1"/>
    <property type="molecule type" value="Genomic_DNA"/>
</dbReference>
<evidence type="ECO:0000313" key="12">
    <source>
        <dbReference type="Proteomes" id="UP000000646"/>
    </source>
</evidence>
<dbReference type="NCBIfam" id="TIGR01798">
    <property type="entry name" value="cit_synth_I"/>
    <property type="match status" value="1"/>
</dbReference>
<comment type="catalytic activity">
    <reaction evidence="5 9">
        <text>oxaloacetate + acetyl-CoA + H2O = citrate + CoA + H(+)</text>
        <dbReference type="Rhea" id="RHEA:16845"/>
        <dbReference type="ChEBI" id="CHEBI:15377"/>
        <dbReference type="ChEBI" id="CHEBI:15378"/>
        <dbReference type="ChEBI" id="CHEBI:16452"/>
        <dbReference type="ChEBI" id="CHEBI:16947"/>
        <dbReference type="ChEBI" id="CHEBI:57287"/>
        <dbReference type="ChEBI" id="CHEBI:57288"/>
        <dbReference type="EC" id="2.3.3.16"/>
    </reaction>
</comment>
<protein>
    <recommendedName>
        <fullName evidence="6 7">Citrate synthase</fullName>
    </recommendedName>
</protein>
<dbReference type="FunFam" id="1.10.230.10:FF:000002">
    <property type="entry name" value="Citrate synthase"/>
    <property type="match status" value="1"/>
</dbReference>
<evidence type="ECO:0000256" key="9">
    <source>
        <dbReference type="RuleBase" id="RU003370"/>
    </source>
</evidence>
<sequence length="422" mass="47998">MSNSVTITDNRNGKSYEFPIYDGTTGPSVVDMSSFYKQTGMFSYDEGLTSTATCKSKITYIDGENGILMHRGYPIEWLAENKLYLDVVHLLLYKELPDATRLEAFRYEMKKRSFIHEGMHRLFDSFPDNAHPMAVLQGAVSSLSAFYPDHLNMNVKEEYMEMAARIVAKIPTIAATAYRYKHGFPMAYPNLDRGFTENFLYMLRTYPYDHVELKPIEVKALDTVFMLHADHEQNASTSTVRAVGSTHAHPYACIAAGIGALWGHAHGGANEGVIRMLEQIGSVDRVDEFIKRAKDKNDPFRLMGFGHRVYKNFDPRAKVLKKLRDQLIDELGIDTNLIKVATRIEEIALSDDYFVQRGLYPNVDFHSGLILKALGIPNEMFATLFVIGRTPGWIAQWIEQKEQESLKIVRPRQLYLGETSKI</sequence>
<dbReference type="SUPFAM" id="SSF48256">
    <property type="entry name" value="Citrate synthase"/>
    <property type="match status" value="1"/>
</dbReference>
<gene>
    <name evidence="11" type="primary">gltA</name>
    <name evidence="11" type="ordered locus">CJJ81176_1675</name>
</gene>
<keyword evidence="11" id="KW-0012">Acyltransferase</keyword>
<reference evidence="12" key="1">
    <citation type="submission" date="2006-12" db="EMBL/GenBank/DDBJ databases">
        <authorList>
            <person name="Fouts D.E."/>
            <person name="Nelson K.E."/>
            <person name="Sebastian Y."/>
        </authorList>
    </citation>
    <scope>NUCLEOTIDE SEQUENCE [LARGE SCALE GENOMIC DNA]</scope>
    <source>
        <strain evidence="12">81-176</strain>
    </source>
</reference>
<dbReference type="PANTHER" id="PTHR42871:SF1">
    <property type="entry name" value="CITRATE SYNTHASE"/>
    <property type="match status" value="1"/>
</dbReference>
<comment type="pathway">
    <text evidence="1 9">Carbohydrate metabolism; tricarboxylic acid cycle; isocitrate from oxaloacetate: step 1/2.</text>
</comment>
<evidence type="ECO:0000256" key="6">
    <source>
        <dbReference type="NCBIfam" id="TIGR01798"/>
    </source>
</evidence>
<dbReference type="InterPro" id="IPR016142">
    <property type="entry name" value="Citrate_synth-like_lrg_a-sub"/>
</dbReference>
<dbReference type="InterPro" id="IPR024176">
    <property type="entry name" value="Citrate_synthase_bac-typ"/>
</dbReference>
<feature type="active site" evidence="8">
    <location>
        <position position="364"/>
    </location>
</feature>
<proteinExistence type="inferred from homology"/>
<dbReference type="UniPathway" id="UPA00223">
    <property type="reaction ID" value="UER00717"/>
</dbReference>
<evidence type="ECO:0000256" key="2">
    <source>
        <dbReference type="ARBA" id="ARBA00010566"/>
    </source>
</evidence>
<dbReference type="InterPro" id="IPR010953">
    <property type="entry name" value="Citrate_synthase_typ-I"/>
</dbReference>
<dbReference type="Gene3D" id="1.10.580.10">
    <property type="entry name" value="Citrate Synthase, domain 1"/>
    <property type="match status" value="1"/>
</dbReference>
<dbReference type="Gene3D" id="1.10.230.10">
    <property type="entry name" value="Cytochrome P450-Terp, domain 2"/>
    <property type="match status" value="1"/>
</dbReference>
<evidence type="ECO:0000256" key="7">
    <source>
        <dbReference type="PIRNR" id="PIRNR001369"/>
    </source>
</evidence>
<dbReference type="Gene3D" id="2.20.28.60">
    <property type="match status" value="1"/>
</dbReference>
<dbReference type="HOGENOM" id="CLU_025068_0_0_7"/>
<evidence type="ECO:0000256" key="8">
    <source>
        <dbReference type="PIRSR" id="PIRSR001369-1"/>
    </source>
</evidence>
<organism evidence="11 12">
    <name type="scientific">Campylobacter jejuni subsp. jejuni serotype O:23/36 (strain 81-176)</name>
    <dbReference type="NCBI Taxonomy" id="354242"/>
    <lineage>
        <taxon>Bacteria</taxon>
        <taxon>Pseudomonadati</taxon>
        <taxon>Campylobacterota</taxon>
        <taxon>Epsilonproteobacteria</taxon>
        <taxon>Campylobacterales</taxon>
        <taxon>Campylobacteraceae</taxon>
        <taxon>Campylobacter</taxon>
    </lineage>
</organism>